<reference evidence="2" key="1">
    <citation type="submission" date="2019-11" db="EMBL/GenBank/DDBJ databases">
        <authorList>
            <person name="Feng L."/>
        </authorList>
    </citation>
    <scope>NUCLEOTIDE SEQUENCE</scope>
    <source>
        <strain evidence="2">PclaraLFYP37</strain>
    </source>
</reference>
<feature type="transmembrane region" description="Helical" evidence="1">
    <location>
        <begin position="7"/>
        <end position="29"/>
    </location>
</feature>
<keyword evidence="1" id="KW-1133">Transmembrane helix</keyword>
<proteinExistence type="predicted"/>
<keyword evidence="1" id="KW-0472">Membrane</keyword>
<keyword evidence="1" id="KW-0812">Transmembrane</keyword>
<dbReference type="EMBL" id="CACRUT010000008">
    <property type="protein sequence ID" value="VYT87601.1"/>
    <property type="molecule type" value="Genomic_DNA"/>
</dbReference>
<protein>
    <recommendedName>
        <fullName evidence="3">DUF4405 domain-containing protein</fullName>
    </recommendedName>
</protein>
<dbReference type="AlphaFoldDB" id="A0A6N3A7H7"/>
<evidence type="ECO:0000313" key="2">
    <source>
        <dbReference type="EMBL" id="VYT87601.1"/>
    </source>
</evidence>
<feature type="transmembrane region" description="Helical" evidence="1">
    <location>
        <begin position="81"/>
        <end position="102"/>
    </location>
</feature>
<gene>
    <name evidence="2" type="ORF">PCLFYP37_01358</name>
</gene>
<organism evidence="2">
    <name type="scientific">Paraprevotella clara</name>
    <dbReference type="NCBI Taxonomy" id="454154"/>
    <lineage>
        <taxon>Bacteria</taxon>
        <taxon>Pseudomonadati</taxon>
        <taxon>Bacteroidota</taxon>
        <taxon>Bacteroidia</taxon>
        <taxon>Bacteroidales</taxon>
        <taxon>Prevotellaceae</taxon>
        <taxon>Paraprevotella</taxon>
    </lineage>
</organism>
<accession>A0A6N3A7H7</accession>
<sequence length="143" mass="15974">MKRTVIFTDIALVPTFVLTFYSGIKLHVAGHGTSHEVWHNFALFHIITSLLFLAVCIMHIRSHAAWYKGLFQKGLGKKSRITLWTTVAFILATSTGIVLLGVEGANSGIGMWHYRIGLTSSALMLIHISKRFIPLCSSLRKKH</sequence>
<evidence type="ECO:0008006" key="3">
    <source>
        <dbReference type="Google" id="ProtNLM"/>
    </source>
</evidence>
<name>A0A6N3A7H7_9BACT</name>
<dbReference type="RefSeq" id="WP_412442288.1">
    <property type="nucleotide sequence ID" value="NZ_CACRUT010000008.1"/>
</dbReference>
<feature type="transmembrane region" description="Helical" evidence="1">
    <location>
        <begin position="41"/>
        <end position="60"/>
    </location>
</feature>
<evidence type="ECO:0000256" key="1">
    <source>
        <dbReference type="SAM" id="Phobius"/>
    </source>
</evidence>
<feature type="transmembrane region" description="Helical" evidence="1">
    <location>
        <begin position="114"/>
        <end position="133"/>
    </location>
</feature>